<dbReference type="STRING" id="1003195.SCATT_05750"/>
<gene>
    <name evidence="1" type="ordered locus">SCATT_05750</name>
</gene>
<protein>
    <submittedName>
        <fullName evidence="1">Uncharacterized protein</fullName>
    </submittedName>
</protein>
<accession>G8WRC9</accession>
<evidence type="ECO:0000313" key="1">
    <source>
        <dbReference type="EMBL" id="AEW92946.1"/>
    </source>
</evidence>
<sequence>MDARDRERASQALALKLAGVDWQTIATKLGYPDVADAVLAAGEIADEQYDGPPLDPERMLEALRYDRLQAALWGPAMKGDLAAVDRVLTIADRRQRIKRLHRRSDE</sequence>
<dbReference type="RefSeq" id="WP_014141345.1">
    <property type="nucleotide sequence ID" value="NC_016111.1"/>
</dbReference>
<reference evidence="2" key="1">
    <citation type="submission" date="2011-12" db="EMBL/GenBank/DDBJ databases">
        <title>Complete genome sequence of Streptomyces cattleya strain DSM 46488.</title>
        <authorList>
            <person name="Ou H.-Y."/>
            <person name="Li P."/>
            <person name="Zhao C."/>
            <person name="O'Hagan D."/>
            <person name="Deng Z."/>
        </authorList>
    </citation>
    <scope>NUCLEOTIDE SEQUENCE [LARGE SCALE GENOMIC DNA]</scope>
    <source>
        <strain evidence="2">ATCC 35852 / DSM 46488 / JCM 4925 / NBRC 14057 / NRRL 8057</strain>
    </source>
</reference>
<evidence type="ECO:0000313" key="2">
    <source>
        <dbReference type="Proteomes" id="UP000007842"/>
    </source>
</evidence>
<dbReference type="HOGENOM" id="CLU_2221655_0_0_11"/>
<dbReference type="PATRIC" id="fig|1003195.11.peg.2187"/>
<dbReference type="OrthoDB" id="4338705at2"/>
<dbReference type="EMBL" id="CP003219">
    <property type="protein sequence ID" value="AEW92946.1"/>
    <property type="molecule type" value="Genomic_DNA"/>
</dbReference>
<name>F8JT11_STREN</name>
<dbReference type="KEGG" id="sct:SCAT_0569"/>
<organism evidence="1 2">
    <name type="scientific">Streptantibioticus cattleyicolor (strain ATCC 35852 / DSM 46488 / JCM 4925 / NBRC 14057 / NRRL 8057)</name>
    <name type="common">Streptomyces cattleya</name>
    <dbReference type="NCBI Taxonomy" id="1003195"/>
    <lineage>
        <taxon>Bacteria</taxon>
        <taxon>Bacillati</taxon>
        <taxon>Actinomycetota</taxon>
        <taxon>Actinomycetes</taxon>
        <taxon>Kitasatosporales</taxon>
        <taxon>Streptomycetaceae</taxon>
        <taxon>Streptantibioticus</taxon>
    </lineage>
</organism>
<keyword evidence="2" id="KW-1185">Reference proteome</keyword>
<dbReference type="Proteomes" id="UP000007842">
    <property type="component" value="Chromosome"/>
</dbReference>
<dbReference type="KEGG" id="scy:SCATT_05750"/>
<dbReference type="AlphaFoldDB" id="F8JT11"/>
<proteinExistence type="predicted"/>
<accession>F8JT11</accession>